<comment type="caution">
    <text evidence="4">The sequence shown here is derived from an EMBL/GenBank/DDBJ whole genome shotgun (WGS) entry which is preliminary data.</text>
</comment>
<dbReference type="Pfam" id="PF17482">
    <property type="entry name" value="Phage_sheath_1C"/>
    <property type="match status" value="1"/>
</dbReference>
<dbReference type="Proteomes" id="UP000646776">
    <property type="component" value="Unassembled WGS sequence"/>
</dbReference>
<dbReference type="InterPro" id="IPR052042">
    <property type="entry name" value="Tail_sheath_structural"/>
</dbReference>
<feature type="compositionally biased region" description="Pro residues" evidence="2">
    <location>
        <begin position="372"/>
        <end position="396"/>
    </location>
</feature>
<dbReference type="AlphaFoldDB" id="A0A918M172"/>
<name>A0A918M172_9ACTN</name>
<dbReference type="Gene3D" id="3.40.50.11780">
    <property type="match status" value="2"/>
</dbReference>
<evidence type="ECO:0000313" key="4">
    <source>
        <dbReference type="EMBL" id="GGT93672.1"/>
    </source>
</evidence>
<evidence type="ECO:0000256" key="2">
    <source>
        <dbReference type="SAM" id="MobiDB-lite"/>
    </source>
</evidence>
<accession>A0A918M172</accession>
<keyword evidence="5" id="KW-1185">Reference proteome</keyword>
<dbReference type="PANTHER" id="PTHR35861:SF1">
    <property type="entry name" value="PHAGE TAIL SHEATH PROTEIN"/>
    <property type="match status" value="1"/>
</dbReference>
<sequence>MTTPGLRLGAPGVLHDGGRPPLALRPVRLDIAGFVGVAPRGPVDTPVAVERWSDHQRRFGGYEGPGLLPYAVRAFFAQGGARAYVLRVAPLPRWPHPEAVAAHALHEITLARPDPYRPGAGLPCVLGLRAADEGGWGGLLGVRWEFTADSRFTAESGRAAAELALPESQAPPPGTLLRVHGPGLPAPGGFFRVTGLAERQETPSLRRRVAELDRPLGASGPPGAALAVDVVTATVTVTDADPRLPREERFTGLGLDRAHPRWAGAVLAAESLLVTPDGEWPEALLPSGPLLAAAVSEPARPGRDRYAGIGADSFFDGRIPAGLLPVGGGEGTGDLDPADLAGMDRMALVPEVALLCVPDLLWHHVDGSTPRPAEPPPHHGPVFAPCPPPAPAPAAVPPRERAGLLDSGTQLPEITARQLRLVELAERQRRFTALLDVPPWLTVRAIARWRAAFDSSYAAAHHPWLGVPDPEDPGRRTRLVPPSGFAAGIIADRERRLGLAHGPANALAAEAVTAAGRWSAADHDELHLMGVDAFRAERDGFRLISARTLSHDPDYGQLSVRRLMTMLRIVLDRQAQPLAFEPHSPQLRAELRRAVTELLRGLHRSGAFAGDSEDEAFFVHCDERLNPAWSRDLGRLVAEVGVAPAHPLEHLVLRISQDADGTVTVG</sequence>
<dbReference type="RefSeq" id="WP_189717907.1">
    <property type="nucleotide sequence ID" value="NZ_BMSA01000043.1"/>
</dbReference>
<proteinExistence type="inferred from homology"/>
<evidence type="ECO:0000259" key="3">
    <source>
        <dbReference type="Pfam" id="PF17482"/>
    </source>
</evidence>
<feature type="domain" description="Tail sheath protein C-terminal" evidence="3">
    <location>
        <begin position="551"/>
        <end position="656"/>
    </location>
</feature>
<comment type="similarity">
    <text evidence="1">Belongs to the myoviridae tail sheath protein family.</text>
</comment>
<evidence type="ECO:0000256" key="1">
    <source>
        <dbReference type="ARBA" id="ARBA00008005"/>
    </source>
</evidence>
<protein>
    <submittedName>
        <fullName evidence="4">Tail protein</fullName>
    </submittedName>
</protein>
<dbReference type="PANTHER" id="PTHR35861">
    <property type="match status" value="1"/>
</dbReference>
<reference evidence="4" key="1">
    <citation type="journal article" date="2014" name="Int. J. Syst. Evol. Microbiol.">
        <title>Complete genome sequence of Corynebacterium casei LMG S-19264T (=DSM 44701T), isolated from a smear-ripened cheese.</title>
        <authorList>
            <consortium name="US DOE Joint Genome Institute (JGI-PGF)"/>
            <person name="Walter F."/>
            <person name="Albersmeier A."/>
            <person name="Kalinowski J."/>
            <person name="Ruckert C."/>
        </authorList>
    </citation>
    <scope>NUCLEOTIDE SEQUENCE</scope>
    <source>
        <strain evidence="4">JCM 4125</strain>
    </source>
</reference>
<dbReference type="InterPro" id="IPR020287">
    <property type="entry name" value="Tail_sheath_C"/>
</dbReference>
<evidence type="ECO:0000313" key="5">
    <source>
        <dbReference type="Proteomes" id="UP000646776"/>
    </source>
</evidence>
<dbReference type="EMBL" id="BMSA01000043">
    <property type="protein sequence ID" value="GGT93672.1"/>
    <property type="molecule type" value="Genomic_DNA"/>
</dbReference>
<gene>
    <name evidence="4" type="ORF">GCM10010226_84400</name>
</gene>
<organism evidence="4 5">
    <name type="scientific">Streptomyces phaeofaciens</name>
    <dbReference type="NCBI Taxonomy" id="68254"/>
    <lineage>
        <taxon>Bacteria</taxon>
        <taxon>Bacillati</taxon>
        <taxon>Actinomycetota</taxon>
        <taxon>Actinomycetes</taxon>
        <taxon>Kitasatosporales</taxon>
        <taxon>Streptomycetaceae</taxon>
        <taxon>Streptomyces</taxon>
    </lineage>
</organism>
<reference evidence="4" key="2">
    <citation type="submission" date="2020-09" db="EMBL/GenBank/DDBJ databases">
        <authorList>
            <person name="Sun Q."/>
            <person name="Ohkuma M."/>
        </authorList>
    </citation>
    <scope>NUCLEOTIDE SEQUENCE</scope>
    <source>
        <strain evidence="4">JCM 4125</strain>
    </source>
</reference>
<feature type="region of interest" description="Disordered" evidence="2">
    <location>
        <begin position="368"/>
        <end position="403"/>
    </location>
</feature>